<name>A0A9X2G451_9GAMM</name>
<evidence type="ECO:0000256" key="1">
    <source>
        <dbReference type="ARBA" id="ARBA00007613"/>
    </source>
</evidence>
<accession>A0A9X2G451</accession>
<evidence type="ECO:0000256" key="2">
    <source>
        <dbReference type="SAM" id="Coils"/>
    </source>
</evidence>
<feature type="coiled-coil region" evidence="2">
    <location>
        <begin position="176"/>
        <end position="203"/>
    </location>
</feature>
<evidence type="ECO:0000313" key="4">
    <source>
        <dbReference type="EMBL" id="MCP1339573.1"/>
    </source>
</evidence>
<comment type="caution">
    <text evidence="4">The sequence shown here is derived from an EMBL/GenBank/DDBJ whole genome shotgun (WGS) entry which is preliminary data.</text>
</comment>
<dbReference type="Pfam" id="PF02321">
    <property type="entry name" value="OEP"/>
    <property type="match status" value="1"/>
</dbReference>
<dbReference type="PANTHER" id="PTHR30203">
    <property type="entry name" value="OUTER MEMBRANE CATION EFFLUX PROTEIN"/>
    <property type="match status" value="1"/>
</dbReference>
<keyword evidence="5" id="KW-1185">Reference proteome</keyword>
<gene>
    <name evidence="4" type="ORF">NJR55_08180</name>
</gene>
<dbReference type="SUPFAM" id="SSF56954">
    <property type="entry name" value="Outer membrane efflux proteins (OEP)"/>
    <property type="match status" value="1"/>
</dbReference>
<sequence>MKRLSFVVVFLGAILVFPVSAAASDLTLSDALNRTLKSNPDLQKYDYQKQAAEALTLQAGFSPNPRVGLEVENFAGSGESSGLDNAQMTLSFSQVIELGEKRQQRMNAATAEEKVQQAEFEYQRIEVLAQTTQRFYRVLKLQEFIRLSKQQLHRTESLLRTAQERANAGAVANSEVTRIQLQRESQRADIEELKGQLAKAQAKLSAMWAEQPNFNQVSGTFYFPLNLPEQADVLNAVNKAPEYLRLLDSERLLQAQAKALEADSTSDLSLGFGVRYNNQSDDTGFVVEASMPLQLQDPNIGRIQQRRVLHQSNLQQQKLVRTQLRSLALALINSLQTHQNYRQKVKDTLLPLAQQLVEQTNQGYARGTHSLLQVLDAQNELAQLEYQRVSREHAIYSDVIQLERMTGQAFLGEQQ</sequence>
<organism evidence="4 5">
    <name type="scientific">Idiomarina rhizosphaerae</name>
    <dbReference type="NCBI Taxonomy" id="2961572"/>
    <lineage>
        <taxon>Bacteria</taxon>
        <taxon>Pseudomonadati</taxon>
        <taxon>Pseudomonadota</taxon>
        <taxon>Gammaproteobacteria</taxon>
        <taxon>Alteromonadales</taxon>
        <taxon>Idiomarinaceae</taxon>
        <taxon>Idiomarina</taxon>
    </lineage>
</organism>
<dbReference type="InterPro" id="IPR010131">
    <property type="entry name" value="MdtP/NodT-like"/>
</dbReference>
<dbReference type="EMBL" id="JAMZDE010000007">
    <property type="protein sequence ID" value="MCP1339573.1"/>
    <property type="molecule type" value="Genomic_DNA"/>
</dbReference>
<protein>
    <submittedName>
        <fullName evidence="4">TolC family protein</fullName>
    </submittedName>
</protein>
<dbReference type="PANTHER" id="PTHR30203:SF24">
    <property type="entry name" value="BLR4935 PROTEIN"/>
    <property type="match status" value="1"/>
</dbReference>
<reference evidence="4" key="1">
    <citation type="submission" date="2022-06" db="EMBL/GenBank/DDBJ databases">
        <title>Idiomarina rhizosphaerae M1R2S28.</title>
        <authorList>
            <person name="Sun J.-Q."/>
            <person name="Li L.-F."/>
        </authorList>
    </citation>
    <scope>NUCLEOTIDE SEQUENCE</scope>
    <source>
        <strain evidence="4">M1R2S28</strain>
    </source>
</reference>
<feature type="coiled-coil region" evidence="2">
    <location>
        <begin position="101"/>
        <end position="128"/>
    </location>
</feature>
<evidence type="ECO:0000256" key="3">
    <source>
        <dbReference type="SAM" id="SignalP"/>
    </source>
</evidence>
<evidence type="ECO:0000313" key="5">
    <source>
        <dbReference type="Proteomes" id="UP001139474"/>
    </source>
</evidence>
<dbReference type="InterPro" id="IPR003423">
    <property type="entry name" value="OMP_efflux"/>
</dbReference>
<dbReference type="AlphaFoldDB" id="A0A9X2G451"/>
<feature type="signal peptide" evidence="3">
    <location>
        <begin position="1"/>
        <end position="21"/>
    </location>
</feature>
<keyword evidence="2" id="KW-0175">Coiled coil</keyword>
<comment type="similarity">
    <text evidence="1">Belongs to the outer membrane factor (OMF) (TC 1.B.17) family.</text>
</comment>
<dbReference type="GO" id="GO:0015562">
    <property type="term" value="F:efflux transmembrane transporter activity"/>
    <property type="evidence" value="ECO:0007669"/>
    <property type="project" value="InterPro"/>
</dbReference>
<proteinExistence type="inferred from homology"/>
<feature type="chain" id="PRO_5040927914" evidence="3">
    <location>
        <begin position="22"/>
        <end position="415"/>
    </location>
</feature>
<dbReference type="Gene3D" id="1.20.1600.10">
    <property type="entry name" value="Outer membrane efflux proteins (OEP)"/>
    <property type="match status" value="1"/>
</dbReference>
<dbReference type="Proteomes" id="UP001139474">
    <property type="component" value="Unassembled WGS sequence"/>
</dbReference>
<keyword evidence="3" id="KW-0732">Signal</keyword>
<dbReference type="RefSeq" id="WP_253619474.1">
    <property type="nucleotide sequence ID" value="NZ_JAMZDE010000007.1"/>
</dbReference>